<gene>
    <name evidence="1" type="ORF">NYPRO_LOCUS4239</name>
</gene>
<keyword evidence="2" id="KW-1185">Reference proteome</keyword>
<sequence length="260" mass="28927">MKNSGEVKRGHFVGNGFWGCDGTTGERSLDGEQNLLISCVAGDHEGDGGYGDGFMLPSALRLRRSAQMVLYLLWKLVGSEEGQINDVAPLDGSRVSIRQHTYEGWGSKTQSWLPLLRAKKRAGRSDSEILPFNFSAVLDTSIYGGPRPARPTPAAPIQVYFHTAHRAEPTFHIYLNSVVSKETVLQRQTLNSQFRIRPGLALTLHTQLELGFQSTEITQVWKWDRSSSFVTVSKAGTGYVSNLPWEPRSWLGRYSCIHST</sequence>
<dbReference type="EMBL" id="CAJHUB010000663">
    <property type="protein sequence ID" value="CAD7671444.1"/>
    <property type="molecule type" value="Genomic_DNA"/>
</dbReference>
<comment type="caution">
    <text evidence="1">The sequence shown here is derived from an EMBL/GenBank/DDBJ whole genome shotgun (WGS) entry which is preliminary data.</text>
</comment>
<proteinExistence type="predicted"/>
<name>A0A811Y727_NYCPR</name>
<protein>
    <submittedName>
        <fullName evidence="1">(raccoon dog) hypothetical protein</fullName>
    </submittedName>
</protein>
<accession>A0A811Y727</accession>
<dbReference type="AlphaFoldDB" id="A0A811Y727"/>
<dbReference type="Proteomes" id="UP000645828">
    <property type="component" value="Unassembled WGS sequence"/>
</dbReference>
<reference evidence="1" key="1">
    <citation type="submission" date="2020-12" db="EMBL/GenBank/DDBJ databases">
        <authorList>
            <consortium name="Molecular Ecology Group"/>
        </authorList>
    </citation>
    <scope>NUCLEOTIDE SEQUENCE</scope>
    <source>
        <strain evidence="1">TBG_1078</strain>
    </source>
</reference>
<organism evidence="1 2">
    <name type="scientific">Nyctereutes procyonoides</name>
    <name type="common">Raccoon dog</name>
    <name type="synonym">Canis procyonoides</name>
    <dbReference type="NCBI Taxonomy" id="34880"/>
    <lineage>
        <taxon>Eukaryota</taxon>
        <taxon>Metazoa</taxon>
        <taxon>Chordata</taxon>
        <taxon>Craniata</taxon>
        <taxon>Vertebrata</taxon>
        <taxon>Euteleostomi</taxon>
        <taxon>Mammalia</taxon>
        <taxon>Eutheria</taxon>
        <taxon>Laurasiatheria</taxon>
        <taxon>Carnivora</taxon>
        <taxon>Caniformia</taxon>
        <taxon>Canidae</taxon>
        <taxon>Nyctereutes</taxon>
    </lineage>
</organism>
<evidence type="ECO:0000313" key="1">
    <source>
        <dbReference type="EMBL" id="CAD7671444.1"/>
    </source>
</evidence>
<evidence type="ECO:0000313" key="2">
    <source>
        <dbReference type="Proteomes" id="UP000645828"/>
    </source>
</evidence>